<name>E4V220_ARTGP</name>
<accession>E4V220</accession>
<proteinExistence type="predicted"/>
<dbReference type="AlphaFoldDB" id="E4V220"/>
<sequence length="162" mass="18386">MTGQGEEDAAGWSRGKEEERKRGRGRRRRRREKRRIRSRRRDESDGWATRSACSSMDKPKYWACFDARFPTPAHVRISAWLDQWTAGGLSANATGQLIPPSCGPFAVGDRLAGDGCAPCWPRLLGRAISLPLYGDALYLRRRPAMSLHLHLQLHPHLRQITI</sequence>
<evidence type="ECO:0000256" key="1">
    <source>
        <dbReference type="SAM" id="MobiDB-lite"/>
    </source>
</evidence>
<keyword evidence="3" id="KW-1185">Reference proteome</keyword>
<dbReference type="GeneID" id="10026340"/>
<feature type="region of interest" description="Disordered" evidence="1">
    <location>
        <begin position="1"/>
        <end position="42"/>
    </location>
</feature>
<protein>
    <submittedName>
        <fullName evidence="2">Uncharacterized protein</fullName>
    </submittedName>
</protein>
<dbReference type="RefSeq" id="XP_003171093.1">
    <property type="nucleotide sequence ID" value="XM_003171045.1"/>
</dbReference>
<dbReference type="eggNOG" id="ENOG502RQ5V">
    <property type="taxonomic scope" value="Eukaryota"/>
</dbReference>
<dbReference type="EMBL" id="DS989827">
    <property type="protein sequence ID" value="EFR04085.1"/>
    <property type="molecule type" value="Genomic_DNA"/>
</dbReference>
<dbReference type="HOGENOM" id="CLU_1634973_0_0_1"/>
<reference evidence="3" key="1">
    <citation type="journal article" date="2012" name="MBio">
        <title>Comparative genome analysis of Trichophyton rubrum and related dermatophytes reveals candidate genes involved in infection.</title>
        <authorList>
            <person name="Martinez D.A."/>
            <person name="Oliver B.G."/>
            <person name="Graeser Y."/>
            <person name="Goldberg J.M."/>
            <person name="Li W."/>
            <person name="Martinez-Rossi N.M."/>
            <person name="Monod M."/>
            <person name="Shelest E."/>
            <person name="Barton R.C."/>
            <person name="Birch E."/>
            <person name="Brakhage A.A."/>
            <person name="Chen Z."/>
            <person name="Gurr S.J."/>
            <person name="Heiman D."/>
            <person name="Heitman J."/>
            <person name="Kosti I."/>
            <person name="Rossi A."/>
            <person name="Saif S."/>
            <person name="Samalova M."/>
            <person name="Saunders C.W."/>
            <person name="Shea T."/>
            <person name="Summerbell R.C."/>
            <person name="Xu J."/>
            <person name="Young S."/>
            <person name="Zeng Q."/>
            <person name="Birren B.W."/>
            <person name="Cuomo C.A."/>
            <person name="White T.C."/>
        </authorList>
    </citation>
    <scope>NUCLEOTIDE SEQUENCE [LARGE SCALE GENOMIC DNA]</scope>
    <source>
        <strain evidence="3">ATCC MYA-4604 / CBS 118893</strain>
    </source>
</reference>
<feature type="compositionally biased region" description="Basic residues" evidence="1">
    <location>
        <begin position="22"/>
        <end position="39"/>
    </location>
</feature>
<dbReference type="InParanoid" id="E4V220"/>
<evidence type="ECO:0000313" key="3">
    <source>
        <dbReference type="Proteomes" id="UP000002669"/>
    </source>
</evidence>
<organism evidence="3">
    <name type="scientific">Arthroderma gypseum (strain ATCC MYA-4604 / CBS 118893)</name>
    <name type="common">Microsporum gypseum</name>
    <dbReference type="NCBI Taxonomy" id="535722"/>
    <lineage>
        <taxon>Eukaryota</taxon>
        <taxon>Fungi</taxon>
        <taxon>Dikarya</taxon>
        <taxon>Ascomycota</taxon>
        <taxon>Pezizomycotina</taxon>
        <taxon>Eurotiomycetes</taxon>
        <taxon>Eurotiomycetidae</taxon>
        <taxon>Onygenales</taxon>
        <taxon>Arthrodermataceae</taxon>
        <taxon>Nannizzia</taxon>
    </lineage>
</organism>
<dbReference type="Proteomes" id="UP000002669">
    <property type="component" value="Unassembled WGS sequence"/>
</dbReference>
<evidence type="ECO:0000313" key="2">
    <source>
        <dbReference type="EMBL" id="EFR04085.1"/>
    </source>
</evidence>
<gene>
    <name evidence="2" type="ORF">MGYG_07092</name>
</gene>
<dbReference type="VEuPathDB" id="FungiDB:MGYG_07092"/>